<evidence type="ECO:0000313" key="2">
    <source>
        <dbReference type="Proteomes" id="UP000019434"/>
    </source>
</evidence>
<dbReference type="eggNOG" id="arCOG08606">
    <property type="taxonomic scope" value="Archaea"/>
</dbReference>
<dbReference type="STRING" id="195522.BD01_0543"/>
<keyword evidence="2" id="KW-1185">Reference proteome</keyword>
<reference evidence="1 2" key="1">
    <citation type="submission" date="2014-02" db="EMBL/GenBank/DDBJ databases">
        <title>Genome Sequence of an Hyperthermophilic Archaeon, Thermococcus nautili 30-1, producing viral vesicles.</title>
        <authorList>
            <person name="Oberto J."/>
            <person name="Gaudin M."/>
            <person name="Cossu M."/>
            <person name="Gorlas A."/>
            <person name="Slesarev A."/>
            <person name="Marguet E."/>
            <person name="Forterre P."/>
        </authorList>
    </citation>
    <scope>NUCLEOTIDE SEQUENCE [LARGE SCALE GENOMIC DNA]</scope>
    <source>
        <strain evidence="1 2">30-1</strain>
    </source>
</reference>
<sequence length="172" mass="19224">MMSLEFEVPVKRLNNVMGVILREDSKLQWVYYREDTQSVVVRTTVSKNALQTFLLRLASAVDVPVEVTIVDERETGRAIHEAFLLRVDVSEGSYPVVILLLYNVSKFYPDTIIVGTSSDAPQELVDTVLKLTIGKVNLLETEKVRSSIVDGGLFIQLRANVPSTSDKEIVLV</sequence>
<dbReference type="EMBL" id="CP007264">
    <property type="protein sequence ID" value="AHL22168.1"/>
    <property type="molecule type" value="Genomic_DNA"/>
</dbReference>
<evidence type="ECO:0000313" key="1">
    <source>
        <dbReference type="EMBL" id="AHL22168.1"/>
    </source>
</evidence>
<dbReference type="HOGENOM" id="CLU_132459_0_0_2"/>
<dbReference type="AlphaFoldDB" id="W8NSF1"/>
<dbReference type="Proteomes" id="UP000019434">
    <property type="component" value="Chromosome"/>
</dbReference>
<name>W8NSF1_9EURY</name>
<protein>
    <submittedName>
        <fullName evidence="1">Uncharacterized protein</fullName>
    </submittedName>
</protein>
<organism evidence="1 2">
    <name type="scientific">Thermococcus nautili</name>
    <dbReference type="NCBI Taxonomy" id="195522"/>
    <lineage>
        <taxon>Archaea</taxon>
        <taxon>Methanobacteriati</taxon>
        <taxon>Methanobacteriota</taxon>
        <taxon>Thermococci</taxon>
        <taxon>Thermococcales</taxon>
        <taxon>Thermococcaceae</taxon>
        <taxon>Thermococcus</taxon>
    </lineage>
</organism>
<proteinExistence type="predicted"/>
<gene>
    <name evidence="1" type="ORF">BD01_0543</name>
</gene>
<accession>W8NSF1</accession>
<dbReference type="GeneID" id="82171765"/>
<dbReference type="OrthoDB" id="97399at2157"/>
<dbReference type="RefSeq" id="WP_042689666.1">
    <property type="nucleotide sequence ID" value="NZ_CP007264.1"/>
</dbReference>
<dbReference type="KEGG" id="tnu:BD01_0543"/>